<evidence type="ECO:0000313" key="4">
    <source>
        <dbReference type="Proteomes" id="UP000076420"/>
    </source>
</evidence>
<proteinExistence type="predicted"/>
<accession>A0A2C9LZD5</accession>
<protein>
    <recommendedName>
        <fullName evidence="2">Glycolipid transfer protein domain-containing protein</fullName>
    </recommendedName>
</protein>
<organism evidence="3 4">
    <name type="scientific">Biomphalaria glabrata</name>
    <name type="common">Bloodfluke planorb</name>
    <name type="synonym">Freshwater snail</name>
    <dbReference type="NCBI Taxonomy" id="6526"/>
    <lineage>
        <taxon>Eukaryota</taxon>
        <taxon>Metazoa</taxon>
        <taxon>Spiralia</taxon>
        <taxon>Lophotrochozoa</taxon>
        <taxon>Mollusca</taxon>
        <taxon>Gastropoda</taxon>
        <taxon>Heterobranchia</taxon>
        <taxon>Euthyneura</taxon>
        <taxon>Panpulmonata</taxon>
        <taxon>Hygrophila</taxon>
        <taxon>Lymnaeoidea</taxon>
        <taxon>Planorbidae</taxon>
        <taxon>Biomphalaria</taxon>
    </lineage>
</organism>
<dbReference type="GO" id="GO:1902388">
    <property type="term" value="F:ceramide 1-phosphate transfer activity"/>
    <property type="evidence" value="ECO:0007669"/>
    <property type="project" value="TreeGrafter"/>
</dbReference>
<keyword evidence="1" id="KW-0813">Transport</keyword>
<dbReference type="PANTHER" id="PTHR10219:SF25">
    <property type="entry name" value="PLECKSTRIN HOMOLOGY DOMAIN-CONTAINING FAMILY A MEMBER 8"/>
    <property type="match status" value="1"/>
</dbReference>
<evidence type="ECO:0000259" key="2">
    <source>
        <dbReference type="Pfam" id="PF08718"/>
    </source>
</evidence>
<dbReference type="Gene3D" id="1.10.3520.10">
    <property type="entry name" value="Glycolipid transfer protein"/>
    <property type="match status" value="1"/>
</dbReference>
<evidence type="ECO:0000313" key="3">
    <source>
        <dbReference type="EnsemblMetazoa" id="BGLB036736-PB"/>
    </source>
</evidence>
<dbReference type="Proteomes" id="UP000076420">
    <property type="component" value="Unassembled WGS sequence"/>
</dbReference>
<name>A0A2C9LZD5_BIOGL</name>
<dbReference type="VEuPathDB" id="VectorBase:BGLAX_036488"/>
<dbReference type="GO" id="GO:1902387">
    <property type="term" value="F:ceramide 1-phosphate binding"/>
    <property type="evidence" value="ECO:0007669"/>
    <property type="project" value="TreeGrafter"/>
</dbReference>
<dbReference type="InterPro" id="IPR036497">
    <property type="entry name" value="GLTP_sf"/>
</dbReference>
<sequence length="230" mass="26312">MSTNTEGIYMSDFSGNTIFGNLKQFSKLNEKKTINTELFIQACKDVTTLLDRLGAQFSIAKKDMLGNVKRIEERFNTNKSQYTTLNSIMEEDSKDSPKGHTSAIVGILWLKRGLEFLCAILDGLLKAYEKKVIDDNLRPIILEAYEKTLKPYHGMVSKFLFSVSMFMDLLSIHLVDGCPTIFFRLLYPLNFCLMVSQLQILISQYLVTSFPVDSRYSLTLFSYCISKHVF</sequence>
<dbReference type="PANTHER" id="PTHR10219">
    <property type="entry name" value="GLYCOLIPID TRANSFER PROTEIN-RELATED"/>
    <property type="match status" value="1"/>
</dbReference>
<dbReference type="SUPFAM" id="SSF110004">
    <property type="entry name" value="Glycolipid transfer protein, GLTP"/>
    <property type="match status" value="1"/>
</dbReference>
<dbReference type="EnsemblMetazoa" id="BGLB036736-RB">
    <property type="protein sequence ID" value="BGLB036736-PB"/>
    <property type="gene ID" value="BGLB036736"/>
</dbReference>
<dbReference type="VEuPathDB" id="VectorBase:BGLB036736"/>
<reference evidence="3" key="1">
    <citation type="submission" date="2020-05" db="UniProtKB">
        <authorList>
            <consortium name="EnsemblMetazoa"/>
        </authorList>
    </citation>
    <scope>IDENTIFICATION</scope>
    <source>
        <strain evidence="3">BB02</strain>
    </source>
</reference>
<evidence type="ECO:0000256" key="1">
    <source>
        <dbReference type="ARBA" id="ARBA00022448"/>
    </source>
</evidence>
<dbReference type="InterPro" id="IPR014830">
    <property type="entry name" value="Glycolipid_transfer_prot_dom"/>
</dbReference>
<dbReference type="KEGG" id="bgt:106056225"/>
<dbReference type="GO" id="GO:0005829">
    <property type="term" value="C:cytosol"/>
    <property type="evidence" value="ECO:0007669"/>
    <property type="project" value="TreeGrafter"/>
</dbReference>
<dbReference type="Pfam" id="PF08718">
    <property type="entry name" value="GLTP"/>
    <property type="match status" value="1"/>
</dbReference>
<dbReference type="GO" id="GO:0016020">
    <property type="term" value="C:membrane"/>
    <property type="evidence" value="ECO:0007669"/>
    <property type="project" value="TreeGrafter"/>
</dbReference>
<dbReference type="OrthoDB" id="205255at2759"/>
<dbReference type="STRING" id="6526.A0A2C9LZD5"/>
<gene>
    <name evidence="3" type="primary">106056225</name>
</gene>
<feature type="domain" description="Glycolipid transfer protein" evidence="2">
    <location>
        <begin position="34"/>
        <end position="166"/>
    </location>
</feature>
<dbReference type="AlphaFoldDB" id="A0A2C9LZD5"/>